<accession>A0ABD4A6Q4</accession>
<sequence length="60" mass="6514">MIKIIDCPVCGQKVEIFDICDHCGWQNSGPGEKESDPQGPNKITLKAAKEANKKIIGKST</sequence>
<organism evidence="2 3">
    <name type="scientific">Caldibacillus thermoamylovorans</name>
    <dbReference type="NCBI Taxonomy" id="35841"/>
    <lineage>
        <taxon>Bacteria</taxon>
        <taxon>Bacillati</taxon>
        <taxon>Bacillota</taxon>
        <taxon>Bacilli</taxon>
        <taxon>Bacillales</taxon>
        <taxon>Bacillaceae</taxon>
        <taxon>Caldibacillus</taxon>
    </lineage>
</organism>
<proteinExistence type="predicted"/>
<protein>
    <recommendedName>
        <fullName evidence="1">Cysteine-rich CPCC domain-containing protein</fullName>
    </recommendedName>
</protein>
<dbReference type="Pfam" id="PF14206">
    <property type="entry name" value="Cys_rich_CPCC"/>
    <property type="match status" value="1"/>
</dbReference>
<dbReference type="InterPro" id="IPR025983">
    <property type="entry name" value="Cys_rich_CPCC"/>
</dbReference>
<dbReference type="EMBL" id="JXLU01000096">
    <property type="protein sequence ID" value="KIO72355.1"/>
    <property type="molecule type" value="Genomic_DNA"/>
</dbReference>
<evidence type="ECO:0000313" key="2">
    <source>
        <dbReference type="EMBL" id="KIO72355.1"/>
    </source>
</evidence>
<feature type="domain" description="Cysteine-rich CPCC" evidence="1">
    <location>
        <begin position="6"/>
        <end position="54"/>
    </location>
</feature>
<reference evidence="2 3" key="1">
    <citation type="submission" date="2015-01" db="EMBL/GenBank/DDBJ databases">
        <title>Draft Genome Sequences of Four Bacillus thermoamylovorans Strains, Isolated From Food Products.</title>
        <authorList>
            <person name="Krawcyk A.O."/>
            <person name="Berendsen E.M."/>
            <person name="Eijlander R.T."/>
            <person name="de Jong A."/>
            <person name="Wells-Bennik M."/>
            <person name="Kuipers O.P."/>
        </authorList>
    </citation>
    <scope>NUCLEOTIDE SEQUENCE [LARGE SCALE GENOMIC DNA]</scope>
    <source>
        <strain evidence="2 3">B4167</strain>
    </source>
</reference>
<comment type="caution">
    <text evidence="2">The sequence shown here is derived from an EMBL/GenBank/DDBJ whole genome shotgun (WGS) entry which is preliminary data.</text>
</comment>
<dbReference type="AlphaFoldDB" id="A0ABD4A6Q4"/>
<dbReference type="Proteomes" id="UP000032076">
    <property type="component" value="Unassembled WGS sequence"/>
</dbReference>
<evidence type="ECO:0000259" key="1">
    <source>
        <dbReference type="Pfam" id="PF14206"/>
    </source>
</evidence>
<name>A0ABD4A6Q4_9BACI</name>
<gene>
    <name evidence="2" type="ORF">B4167_0683</name>
</gene>
<evidence type="ECO:0000313" key="3">
    <source>
        <dbReference type="Proteomes" id="UP000032076"/>
    </source>
</evidence>
<dbReference type="RefSeq" id="WP_041847773.1">
    <property type="nucleotide sequence ID" value="NZ_JXLS01000052.1"/>
</dbReference>